<dbReference type="PROSITE" id="PS00571">
    <property type="entry name" value="AMIDASES"/>
    <property type="match status" value="1"/>
</dbReference>
<organism evidence="2 3">
    <name type="scientific">Pseudonocardia xishanensis</name>
    <dbReference type="NCBI Taxonomy" id="630995"/>
    <lineage>
        <taxon>Bacteria</taxon>
        <taxon>Bacillati</taxon>
        <taxon>Actinomycetota</taxon>
        <taxon>Actinomycetes</taxon>
        <taxon>Pseudonocardiales</taxon>
        <taxon>Pseudonocardiaceae</taxon>
        <taxon>Pseudonocardia</taxon>
    </lineage>
</organism>
<dbReference type="Gene3D" id="3.90.1300.10">
    <property type="entry name" value="Amidase signature (AS) domain"/>
    <property type="match status" value="1"/>
</dbReference>
<dbReference type="InterPro" id="IPR036928">
    <property type="entry name" value="AS_sf"/>
</dbReference>
<dbReference type="InterPro" id="IPR020556">
    <property type="entry name" value="Amidase_CS"/>
</dbReference>
<dbReference type="InterPro" id="IPR023631">
    <property type="entry name" value="Amidase_dom"/>
</dbReference>
<comment type="caution">
    <text evidence="2">The sequence shown here is derived from an EMBL/GenBank/DDBJ whole genome shotgun (WGS) entry which is preliminary data.</text>
</comment>
<dbReference type="Proteomes" id="UP001501598">
    <property type="component" value="Unassembled WGS sequence"/>
</dbReference>
<dbReference type="Gene3D" id="1.10.20.60">
    <property type="entry name" value="Glu-tRNAGln amidotransferase C subunit, N-terminal domain"/>
    <property type="match status" value="1"/>
</dbReference>
<protein>
    <submittedName>
        <fullName evidence="2">Amidase</fullName>
    </submittedName>
</protein>
<reference evidence="3" key="1">
    <citation type="journal article" date="2019" name="Int. J. Syst. Evol. Microbiol.">
        <title>The Global Catalogue of Microorganisms (GCM) 10K type strain sequencing project: providing services to taxonomists for standard genome sequencing and annotation.</title>
        <authorList>
            <consortium name="The Broad Institute Genomics Platform"/>
            <consortium name="The Broad Institute Genome Sequencing Center for Infectious Disease"/>
            <person name="Wu L."/>
            <person name="Ma J."/>
        </authorList>
    </citation>
    <scope>NUCLEOTIDE SEQUENCE [LARGE SCALE GENOMIC DNA]</scope>
    <source>
        <strain evidence="3">JCM 17906</strain>
    </source>
</reference>
<keyword evidence="3" id="KW-1185">Reference proteome</keyword>
<dbReference type="NCBIfam" id="NF005565">
    <property type="entry name" value="PRK07235.1"/>
    <property type="match status" value="1"/>
</dbReference>
<dbReference type="InterPro" id="IPR000120">
    <property type="entry name" value="Amidase"/>
</dbReference>
<name>A0ABP8RW96_9PSEU</name>
<dbReference type="SUPFAM" id="SSF75304">
    <property type="entry name" value="Amidase signature (AS) enzymes"/>
    <property type="match status" value="1"/>
</dbReference>
<dbReference type="RefSeq" id="WP_345420179.1">
    <property type="nucleotide sequence ID" value="NZ_BAABGT010000053.1"/>
</dbReference>
<proteinExistence type="predicted"/>
<dbReference type="EMBL" id="BAABGT010000053">
    <property type="protein sequence ID" value="GAA4549793.1"/>
    <property type="molecule type" value="Genomic_DNA"/>
</dbReference>
<feature type="domain" description="Amidase" evidence="1">
    <location>
        <begin position="75"/>
        <end position="485"/>
    </location>
</feature>
<dbReference type="Pfam" id="PF01425">
    <property type="entry name" value="Amidase"/>
    <property type="match status" value="1"/>
</dbReference>
<evidence type="ECO:0000313" key="2">
    <source>
        <dbReference type="EMBL" id="GAA4549793.1"/>
    </source>
</evidence>
<evidence type="ECO:0000259" key="1">
    <source>
        <dbReference type="Pfam" id="PF01425"/>
    </source>
</evidence>
<evidence type="ECO:0000313" key="3">
    <source>
        <dbReference type="Proteomes" id="UP001501598"/>
    </source>
</evidence>
<dbReference type="PANTHER" id="PTHR11895:SF170">
    <property type="entry name" value="AMIDASE"/>
    <property type="match status" value="1"/>
</dbReference>
<dbReference type="PANTHER" id="PTHR11895">
    <property type="entry name" value="TRANSAMIDASE"/>
    <property type="match status" value="1"/>
</dbReference>
<accession>A0ABP8RW96</accession>
<sequence length="509" mass="52995">MAVPPPDPARLAELGADLGLTSVELEEFAPAVTATFASSDAVEELYRRTAPTAPVRDWQVGEHPLNAWYVTTDIRETADGPLAGRTVAIKDNVSVAGVPMTNGSATVEGFVPTRDATVVQRLLGAGAVVAGKAVCEDLCFSGASFTSKPAPVRNPWDPARNAGGSSSGSAVLVATGEVDLALGGDQGGSVRIPSSFCGTVGHKPTFGLVPYTGAFPIETTIDHLGPITRTVADAALMLDILAGPDGHDPRQPTAIDPVDHLGALAESAAGLRVGVVAEGFGHPNSDPAVDAAVRAAVEVLREAGLTVGEVSIPWHLDAMHVWNVIATEGAAYQMVDGNAYGMNWHGLYDPELITHYRRGRAERGAELSKTVKLVAMSGRHTFAVGGGAYYAMAQNLVPEVRAAFDAALTDYDVLVMPTLPYTAREIPPADADLGTYLDTALSMIANTAPFDISGHPACSVPTELVDGLPAGLMIIGRHFADATVLRVAHTYEQARGGFPAPRRTTGVSA</sequence>
<gene>
    <name evidence="2" type="ORF">GCM10023175_38560</name>
</gene>